<protein>
    <submittedName>
        <fullName evidence="2">Ribonuclease HI</fullName>
    </submittedName>
</protein>
<evidence type="ECO:0000313" key="2">
    <source>
        <dbReference type="EMBL" id="KRL49225.1"/>
    </source>
</evidence>
<dbReference type="Gene3D" id="3.30.420.10">
    <property type="entry name" value="Ribonuclease H-like superfamily/Ribonuclease H"/>
    <property type="match status" value="1"/>
</dbReference>
<name>A0A0R1QYF5_9LACO</name>
<dbReference type="InterPro" id="IPR012337">
    <property type="entry name" value="RNaseH-like_sf"/>
</dbReference>
<feature type="domain" description="RNase H type-1" evidence="1">
    <location>
        <begin position="36"/>
        <end position="156"/>
    </location>
</feature>
<proteinExistence type="predicted"/>
<organism evidence="2 3">
    <name type="scientific">Levilactobacillus spicheri DSM 15429</name>
    <dbReference type="NCBI Taxonomy" id="1423805"/>
    <lineage>
        <taxon>Bacteria</taxon>
        <taxon>Bacillati</taxon>
        <taxon>Bacillota</taxon>
        <taxon>Bacilli</taxon>
        <taxon>Lactobacillales</taxon>
        <taxon>Lactobacillaceae</taxon>
        <taxon>Levilactobacillus</taxon>
    </lineage>
</organism>
<dbReference type="InterPro" id="IPR036397">
    <property type="entry name" value="RNaseH_sf"/>
</dbReference>
<dbReference type="GO" id="GO:0003676">
    <property type="term" value="F:nucleic acid binding"/>
    <property type="evidence" value="ECO:0007669"/>
    <property type="project" value="InterPro"/>
</dbReference>
<dbReference type="PATRIC" id="fig|1423805.4.peg.840"/>
<gene>
    <name evidence="2" type="ORF">FD37_GL000821</name>
</gene>
<comment type="caution">
    <text evidence="2">The sequence shown here is derived from an EMBL/GenBank/DDBJ whole genome shotgun (WGS) entry which is preliminary data.</text>
</comment>
<dbReference type="InterPro" id="IPR002156">
    <property type="entry name" value="RNaseH_domain"/>
</dbReference>
<dbReference type="AlphaFoldDB" id="A0A0R1QYF5"/>
<sequence>MLLIGLGWYKKRRSWVIMSDNTSHIGVIFLFSLYTDAATQPESGLSAGGILLIHDHQQTQEKVALTATNNHTAEFEIATIALTRLRDQLGAAAGETTVLFHTDSQIVSQSLAKHYAKHYQAEVDRLLSVQSAFQLVLTEWVPEKQNQGAHTLANQALHAREADVK</sequence>
<dbReference type="SUPFAM" id="SSF53098">
    <property type="entry name" value="Ribonuclease H-like"/>
    <property type="match status" value="1"/>
</dbReference>
<reference evidence="2 3" key="1">
    <citation type="journal article" date="2015" name="Genome Announc.">
        <title>Expanding the biotechnology potential of lactobacilli through comparative genomics of 213 strains and associated genera.</title>
        <authorList>
            <person name="Sun Z."/>
            <person name="Harris H.M."/>
            <person name="McCann A."/>
            <person name="Guo C."/>
            <person name="Argimon S."/>
            <person name="Zhang W."/>
            <person name="Yang X."/>
            <person name="Jeffery I.B."/>
            <person name="Cooney J.C."/>
            <person name="Kagawa T.F."/>
            <person name="Liu W."/>
            <person name="Song Y."/>
            <person name="Salvetti E."/>
            <person name="Wrobel A."/>
            <person name="Rasinkangas P."/>
            <person name="Parkhill J."/>
            <person name="Rea M.C."/>
            <person name="O'Sullivan O."/>
            <person name="Ritari J."/>
            <person name="Douillard F.P."/>
            <person name="Paul Ross R."/>
            <person name="Yang R."/>
            <person name="Briner A.E."/>
            <person name="Felis G.E."/>
            <person name="de Vos W.M."/>
            <person name="Barrangou R."/>
            <person name="Klaenhammer T.R."/>
            <person name="Caufield P.W."/>
            <person name="Cui Y."/>
            <person name="Zhang H."/>
            <person name="O'Toole P.W."/>
        </authorList>
    </citation>
    <scope>NUCLEOTIDE SEQUENCE [LARGE SCALE GENOMIC DNA]</scope>
    <source>
        <strain evidence="2 3">DSM 15429</strain>
    </source>
</reference>
<dbReference type="Pfam" id="PF13456">
    <property type="entry name" value="RVT_3"/>
    <property type="match status" value="1"/>
</dbReference>
<accession>A0A0R1QYF5</accession>
<evidence type="ECO:0000259" key="1">
    <source>
        <dbReference type="Pfam" id="PF13456"/>
    </source>
</evidence>
<dbReference type="EMBL" id="AZFC01000012">
    <property type="protein sequence ID" value="KRL49225.1"/>
    <property type="molecule type" value="Genomic_DNA"/>
</dbReference>
<evidence type="ECO:0000313" key="3">
    <source>
        <dbReference type="Proteomes" id="UP000051835"/>
    </source>
</evidence>
<dbReference type="CDD" id="cd09279">
    <property type="entry name" value="RNase_HI_like"/>
    <property type="match status" value="1"/>
</dbReference>
<dbReference type="GO" id="GO:0004523">
    <property type="term" value="F:RNA-DNA hybrid ribonuclease activity"/>
    <property type="evidence" value="ECO:0007669"/>
    <property type="project" value="InterPro"/>
</dbReference>
<dbReference type="Proteomes" id="UP000051835">
    <property type="component" value="Unassembled WGS sequence"/>
</dbReference>